<evidence type="ECO:0000313" key="2">
    <source>
        <dbReference type="EnsemblPlants" id="TuG1812G0600001507.01.T01"/>
    </source>
</evidence>
<keyword evidence="3" id="KW-1185">Reference proteome</keyword>
<accession>A0A8R7QQZ4</accession>
<reference evidence="2" key="3">
    <citation type="submission" date="2022-06" db="UniProtKB">
        <authorList>
            <consortium name="EnsemblPlants"/>
        </authorList>
    </citation>
    <scope>IDENTIFICATION</scope>
</reference>
<dbReference type="Gramene" id="TuG1812G0600001507.01.T02">
    <property type="protein sequence ID" value="TuG1812G0600001507.01.T02"/>
    <property type="gene ID" value="TuG1812G0600001507.01"/>
</dbReference>
<feature type="region of interest" description="Disordered" evidence="1">
    <location>
        <begin position="16"/>
        <end position="46"/>
    </location>
</feature>
<dbReference type="AlphaFoldDB" id="A0A8R7QQZ4"/>
<dbReference type="Proteomes" id="UP000015106">
    <property type="component" value="Chromosome 6"/>
</dbReference>
<evidence type="ECO:0000313" key="3">
    <source>
        <dbReference type="Proteomes" id="UP000015106"/>
    </source>
</evidence>
<reference evidence="3" key="1">
    <citation type="journal article" date="2013" name="Nature">
        <title>Draft genome of the wheat A-genome progenitor Triticum urartu.</title>
        <authorList>
            <person name="Ling H.Q."/>
            <person name="Zhao S."/>
            <person name="Liu D."/>
            <person name="Wang J."/>
            <person name="Sun H."/>
            <person name="Zhang C."/>
            <person name="Fan H."/>
            <person name="Li D."/>
            <person name="Dong L."/>
            <person name="Tao Y."/>
            <person name="Gao C."/>
            <person name="Wu H."/>
            <person name="Li Y."/>
            <person name="Cui Y."/>
            <person name="Guo X."/>
            <person name="Zheng S."/>
            <person name="Wang B."/>
            <person name="Yu K."/>
            <person name="Liang Q."/>
            <person name="Yang W."/>
            <person name="Lou X."/>
            <person name="Chen J."/>
            <person name="Feng M."/>
            <person name="Jian J."/>
            <person name="Zhang X."/>
            <person name="Luo G."/>
            <person name="Jiang Y."/>
            <person name="Liu J."/>
            <person name="Wang Z."/>
            <person name="Sha Y."/>
            <person name="Zhang B."/>
            <person name="Wu H."/>
            <person name="Tang D."/>
            <person name="Shen Q."/>
            <person name="Xue P."/>
            <person name="Zou S."/>
            <person name="Wang X."/>
            <person name="Liu X."/>
            <person name="Wang F."/>
            <person name="Yang Y."/>
            <person name="An X."/>
            <person name="Dong Z."/>
            <person name="Zhang K."/>
            <person name="Zhang X."/>
            <person name="Luo M.C."/>
            <person name="Dvorak J."/>
            <person name="Tong Y."/>
            <person name="Wang J."/>
            <person name="Yang H."/>
            <person name="Li Z."/>
            <person name="Wang D."/>
            <person name="Zhang A."/>
            <person name="Wang J."/>
        </authorList>
    </citation>
    <scope>NUCLEOTIDE SEQUENCE</scope>
    <source>
        <strain evidence="3">cv. G1812</strain>
    </source>
</reference>
<evidence type="ECO:0000256" key="1">
    <source>
        <dbReference type="SAM" id="MobiDB-lite"/>
    </source>
</evidence>
<name>A0A8R7QQZ4_TRIUA</name>
<proteinExistence type="predicted"/>
<protein>
    <submittedName>
        <fullName evidence="2">Uncharacterized protein</fullName>
    </submittedName>
</protein>
<dbReference type="Gramene" id="TuG1812G0600001507.01.T01">
    <property type="protein sequence ID" value="TuG1812G0600001507.01.T01"/>
    <property type="gene ID" value="TuG1812G0600001507.01"/>
</dbReference>
<dbReference type="EnsemblPlants" id="TuG1812G0600001507.01.T02">
    <property type="protein sequence ID" value="TuG1812G0600001507.01.T02"/>
    <property type="gene ID" value="TuG1812G0600001507.01"/>
</dbReference>
<sequence length="88" mass="9339">MLLPVHNRPPWAMAELPASLRPPSSCARAGSPTSAAPRASSAPGRGRRVVAVLPAARLTMCDSTVEKMEIELLTKVGGVMFGHYVTQK</sequence>
<feature type="compositionally biased region" description="Low complexity" evidence="1">
    <location>
        <begin position="27"/>
        <end position="44"/>
    </location>
</feature>
<organism evidence="2 3">
    <name type="scientific">Triticum urartu</name>
    <name type="common">Red wild einkorn</name>
    <name type="synonym">Crithodium urartu</name>
    <dbReference type="NCBI Taxonomy" id="4572"/>
    <lineage>
        <taxon>Eukaryota</taxon>
        <taxon>Viridiplantae</taxon>
        <taxon>Streptophyta</taxon>
        <taxon>Embryophyta</taxon>
        <taxon>Tracheophyta</taxon>
        <taxon>Spermatophyta</taxon>
        <taxon>Magnoliopsida</taxon>
        <taxon>Liliopsida</taxon>
        <taxon>Poales</taxon>
        <taxon>Poaceae</taxon>
        <taxon>BOP clade</taxon>
        <taxon>Pooideae</taxon>
        <taxon>Triticodae</taxon>
        <taxon>Triticeae</taxon>
        <taxon>Triticinae</taxon>
        <taxon>Triticum</taxon>
    </lineage>
</organism>
<reference evidence="2" key="2">
    <citation type="submission" date="2018-03" db="EMBL/GenBank/DDBJ databases">
        <title>The Triticum urartu genome reveals the dynamic nature of wheat genome evolution.</title>
        <authorList>
            <person name="Ling H."/>
            <person name="Ma B."/>
            <person name="Shi X."/>
            <person name="Liu H."/>
            <person name="Dong L."/>
            <person name="Sun H."/>
            <person name="Cao Y."/>
            <person name="Gao Q."/>
            <person name="Zheng S."/>
            <person name="Li Y."/>
            <person name="Yu Y."/>
            <person name="Du H."/>
            <person name="Qi M."/>
            <person name="Li Y."/>
            <person name="Yu H."/>
            <person name="Cui Y."/>
            <person name="Wang N."/>
            <person name="Chen C."/>
            <person name="Wu H."/>
            <person name="Zhao Y."/>
            <person name="Zhang J."/>
            <person name="Li Y."/>
            <person name="Zhou W."/>
            <person name="Zhang B."/>
            <person name="Hu W."/>
            <person name="Eijk M."/>
            <person name="Tang J."/>
            <person name="Witsenboer H."/>
            <person name="Zhao S."/>
            <person name="Li Z."/>
            <person name="Zhang A."/>
            <person name="Wang D."/>
            <person name="Liang C."/>
        </authorList>
    </citation>
    <scope>NUCLEOTIDE SEQUENCE [LARGE SCALE GENOMIC DNA]</scope>
    <source>
        <strain evidence="2">cv. G1812</strain>
    </source>
</reference>
<dbReference type="EnsemblPlants" id="TuG1812G0600001507.01.T01">
    <property type="protein sequence ID" value="TuG1812G0600001507.01.T01"/>
    <property type="gene ID" value="TuG1812G0600001507.01"/>
</dbReference>